<name>A0A8J2XQ52_9BACT</name>
<reference evidence="5" key="1">
    <citation type="journal article" date="2014" name="Int. J. Syst. Evol. Microbiol.">
        <title>Complete genome sequence of Corynebacterium casei LMG S-19264T (=DSM 44701T), isolated from a smear-ripened cheese.</title>
        <authorList>
            <consortium name="US DOE Joint Genome Institute (JGI-PGF)"/>
            <person name="Walter F."/>
            <person name="Albersmeier A."/>
            <person name="Kalinowski J."/>
            <person name="Ruckert C."/>
        </authorList>
    </citation>
    <scope>NUCLEOTIDE SEQUENCE</scope>
    <source>
        <strain evidence="5">CGMCC 1.15448</strain>
    </source>
</reference>
<dbReference type="Pfam" id="PF10079">
    <property type="entry name" value="Rossmann-like_BshC"/>
    <property type="match status" value="1"/>
</dbReference>
<evidence type="ECO:0000259" key="4">
    <source>
        <dbReference type="Pfam" id="PF24850"/>
    </source>
</evidence>
<dbReference type="EMBL" id="BMJC01000001">
    <property type="protein sequence ID" value="GGA83299.1"/>
    <property type="molecule type" value="Genomic_DNA"/>
</dbReference>
<gene>
    <name evidence="2 5" type="primary">bshC</name>
    <name evidence="5" type="ORF">GCM10011511_02940</name>
</gene>
<organism evidence="5 6">
    <name type="scientific">Puia dinghuensis</name>
    <dbReference type="NCBI Taxonomy" id="1792502"/>
    <lineage>
        <taxon>Bacteria</taxon>
        <taxon>Pseudomonadati</taxon>
        <taxon>Bacteroidota</taxon>
        <taxon>Chitinophagia</taxon>
        <taxon>Chitinophagales</taxon>
        <taxon>Chitinophagaceae</taxon>
        <taxon>Puia</taxon>
    </lineage>
</organism>
<evidence type="ECO:0000259" key="3">
    <source>
        <dbReference type="Pfam" id="PF10079"/>
    </source>
</evidence>
<proteinExistence type="inferred from homology"/>
<dbReference type="InterPro" id="IPR055399">
    <property type="entry name" value="CC_BshC"/>
</dbReference>
<dbReference type="EC" id="6.-.-.-" evidence="2"/>
<dbReference type="InterPro" id="IPR011199">
    <property type="entry name" value="Bacillithiol_biosynth_BshC"/>
</dbReference>
<dbReference type="HAMAP" id="MF_01867">
    <property type="entry name" value="BshC"/>
    <property type="match status" value="1"/>
</dbReference>
<comment type="caution">
    <text evidence="5">The sequence shown here is derived from an EMBL/GenBank/DDBJ whole genome shotgun (WGS) entry which is preliminary data.</text>
</comment>
<dbReference type="RefSeq" id="WP_188927805.1">
    <property type="nucleotide sequence ID" value="NZ_BMJC01000001.1"/>
</dbReference>
<evidence type="ECO:0000313" key="5">
    <source>
        <dbReference type="EMBL" id="GGA83299.1"/>
    </source>
</evidence>
<keyword evidence="6" id="KW-1185">Reference proteome</keyword>
<protein>
    <recommendedName>
        <fullName evidence="2">Putative cysteine ligase BshC</fullName>
        <ecNumber evidence="2">6.-.-.-</ecNumber>
    </recommendedName>
</protein>
<reference evidence="5" key="2">
    <citation type="submission" date="2020-09" db="EMBL/GenBank/DDBJ databases">
        <authorList>
            <person name="Sun Q."/>
            <person name="Zhou Y."/>
        </authorList>
    </citation>
    <scope>NUCLEOTIDE SEQUENCE</scope>
    <source>
        <strain evidence="5">CGMCC 1.15448</strain>
    </source>
</reference>
<dbReference type="Pfam" id="PF24850">
    <property type="entry name" value="CC_BshC"/>
    <property type="match status" value="1"/>
</dbReference>
<sequence length="537" mass="61539">MDWRSTHLPYRQTGYFSRIISDYLDEADELSLFYAHPVSPEGFRSALEARMAAKPVDRATLVAALEEQYAGMLTNDLSGAPRVKENIARLAQPATFTVCTAHQPAIFTGHLYFIYKILHTIRLAEWLAGQYPEKSFVPVFYMGSEDADLEELGQIWLGGEKLVWDTKQTGAVGRMTTKGLDKLYYRIEGELAVQPHGKELMSLLKTAYLDSPDIQTATFRILHSLFAEYGLVVLIADKAAFKRQMIAVFEDDLFRQEPSRIVNYSIERLSEHFDIQANPRDINLFYLKGDLRGRIEQVGDSYKIHGSSLTFTAEALRDELHSYPERFSPNVILRGLFQETILPNLAFIGGGGETAYWLELKGLFDHYQTPFPVLMLRNSFLLVQRSWMEKMEKAGFGITDLFRDEQDLLNQLVRRDSHNSLSLEEEIAAANQYYETLKALARPVDPTLEQHVTALQVRAVTPIRSLEKKLLKAEKRKFADQQRQIHAVKDALFPHNGLQERVENILPWYAAYGPSLIRELYHHSPVFDQEFIVLTQR</sequence>
<feature type="domain" description="Bacillithiol biosynthesis BshC C-terminal coiled-coil" evidence="4">
    <location>
        <begin position="380"/>
        <end position="535"/>
    </location>
</feature>
<dbReference type="NCBIfam" id="TIGR03998">
    <property type="entry name" value="thiol_BshC"/>
    <property type="match status" value="1"/>
</dbReference>
<accession>A0A8J2XQ52</accession>
<dbReference type="InterPro" id="IPR055398">
    <property type="entry name" value="Rossmann-like_BshC"/>
</dbReference>
<comment type="similarity">
    <text evidence="2">Belongs to the BshC family.</text>
</comment>
<dbReference type="Proteomes" id="UP000607559">
    <property type="component" value="Unassembled WGS sequence"/>
</dbReference>
<dbReference type="AlphaFoldDB" id="A0A8J2XQ52"/>
<evidence type="ECO:0000313" key="6">
    <source>
        <dbReference type="Proteomes" id="UP000607559"/>
    </source>
</evidence>
<dbReference type="GO" id="GO:0016874">
    <property type="term" value="F:ligase activity"/>
    <property type="evidence" value="ECO:0007669"/>
    <property type="project" value="UniProtKB-UniRule"/>
</dbReference>
<evidence type="ECO:0000256" key="1">
    <source>
        <dbReference type="ARBA" id="ARBA00022598"/>
    </source>
</evidence>
<feature type="domain" description="Bacillithiol biosynthesis BshC N-terminal Rossmann-like" evidence="3">
    <location>
        <begin position="6"/>
        <end position="378"/>
    </location>
</feature>
<evidence type="ECO:0000256" key="2">
    <source>
        <dbReference type="HAMAP-Rule" id="MF_01867"/>
    </source>
</evidence>
<keyword evidence="1 2" id="KW-0436">Ligase</keyword>